<dbReference type="Gene3D" id="3.30.70.580">
    <property type="entry name" value="Pseudouridine synthase I, catalytic domain, N-terminal subdomain"/>
    <property type="match status" value="1"/>
</dbReference>
<dbReference type="RefSeq" id="WP_073708625.1">
    <property type="nucleotide sequence ID" value="NZ_MQSV01000001.1"/>
</dbReference>
<reference evidence="9 10" key="1">
    <citation type="submission" date="2016-11" db="EMBL/GenBank/DDBJ databases">
        <title>Actinomyces gypaetusis sp. nov. isolated from the vulture Gypaetus barbatus in Qinghai Tibet Plateau China.</title>
        <authorList>
            <person name="Meng X."/>
        </authorList>
    </citation>
    <scope>NUCLEOTIDE SEQUENCE [LARGE SCALE GENOMIC DNA]</scope>
    <source>
        <strain evidence="9 10">VUL4_2</strain>
    </source>
</reference>
<evidence type="ECO:0000313" key="10">
    <source>
        <dbReference type="Proteomes" id="UP000186785"/>
    </source>
</evidence>
<feature type="active site" description="Nucleophile" evidence="4 5">
    <location>
        <position position="54"/>
    </location>
</feature>
<feature type="domain" description="Pseudouridine synthase I TruA alpha/beta" evidence="8">
    <location>
        <begin position="163"/>
        <end position="265"/>
    </location>
</feature>
<gene>
    <name evidence="4" type="primary">truA</name>
    <name evidence="9" type="ORF">BSR29_01965</name>
</gene>
<dbReference type="Gene3D" id="3.30.70.660">
    <property type="entry name" value="Pseudouridine synthase I, catalytic domain, C-terminal subdomain"/>
    <property type="match status" value="1"/>
</dbReference>
<evidence type="ECO:0000256" key="2">
    <source>
        <dbReference type="ARBA" id="ARBA00022694"/>
    </source>
</evidence>
<protein>
    <recommendedName>
        <fullName evidence="4">tRNA pseudouridine synthase A</fullName>
        <ecNumber evidence="4">5.4.99.12</ecNumber>
    </recommendedName>
    <alternativeName>
        <fullName evidence="4">tRNA pseudouridine(38-40) synthase</fullName>
    </alternativeName>
    <alternativeName>
        <fullName evidence="4">tRNA pseudouridylate synthase I</fullName>
    </alternativeName>
    <alternativeName>
        <fullName evidence="4">tRNA-uridine isomerase I</fullName>
    </alternativeName>
</protein>
<dbReference type="InterPro" id="IPR020094">
    <property type="entry name" value="TruA/RsuA/RluB/E/F_N"/>
</dbReference>
<dbReference type="AlphaFoldDB" id="A0A1Q5PQR2"/>
<comment type="caution">
    <text evidence="4">Lacks conserved residue(s) required for the propagation of feature annotation.</text>
</comment>
<dbReference type="Pfam" id="PF01416">
    <property type="entry name" value="PseudoU_synth_1"/>
    <property type="match status" value="1"/>
</dbReference>
<keyword evidence="2 4" id="KW-0819">tRNA processing</keyword>
<evidence type="ECO:0000256" key="6">
    <source>
        <dbReference type="PIRSR" id="PIRSR001430-2"/>
    </source>
</evidence>
<dbReference type="GO" id="GO:0003723">
    <property type="term" value="F:RNA binding"/>
    <property type="evidence" value="ECO:0007669"/>
    <property type="project" value="InterPro"/>
</dbReference>
<keyword evidence="10" id="KW-1185">Reference proteome</keyword>
<evidence type="ECO:0000259" key="8">
    <source>
        <dbReference type="Pfam" id="PF01416"/>
    </source>
</evidence>
<dbReference type="EC" id="5.4.99.12" evidence="4"/>
<dbReference type="PANTHER" id="PTHR11142:SF0">
    <property type="entry name" value="TRNA PSEUDOURIDINE SYNTHASE-LIKE 1"/>
    <property type="match status" value="1"/>
</dbReference>
<name>A0A1Q5PQR2_9ACTO</name>
<dbReference type="GO" id="GO:0160147">
    <property type="term" value="F:tRNA pseudouridine(38-40) synthase activity"/>
    <property type="evidence" value="ECO:0007669"/>
    <property type="project" value="UniProtKB-EC"/>
</dbReference>
<evidence type="ECO:0000256" key="3">
    <source>
        <dbReference type="ARBA" id="ARBA00023235"/>
    </source>
</evidence>
<dbReference type="NCBIfam" id="TIGR00071">
    <property type="entry name" value="hisT_truA"/>
    <property type="match status" value="1"/>
</dbReference>
<evidence type="ECO:0000256" key="4">
    <source>
        <dbReference type="HAMAP-Rule" id="MF_00171"/>
    </source>
</evidence>
<comment type="similarity">
    <text evidence="1 4 7">Belongs to the tRNA pseudouridine synthase TruA family.</text>
</comment>
<dbReference type="OrthoDB" id="9811823at2"/>
<evidence type="ECO:0000256" key="7">
    <source>
        <dbReference type="RuleBase" id="RU003792"/>
    </source>
</evidence>
<dbReference type="InterPro" id="IPR020097">
    <property type="entry name" value="PsdUridine_synth_TruA_a/b_dom"/>
</dbReference>
<dbReference type="InterPro" id="IPR020103">
    <property type="entry name" value="PsdUridine_synth_cat_dom_sf"/>
</dbReference>
<comment type="function">
    <text evidence="4">Formation of pseudouridine at positions 38, 39 and 40 in the anticodon stem and loop of transfer RNAs.</text>
</comment>
<accession>A0A1Q5PQR2</accession>
<dbReference type="STRING" id="1921764.BSR28_00485"/>
<dbReference type="HAMAP" id="MF_00171">
    <property type="entry name" value="TruA"/>
    <property type="match status" value="1"/>
</dbReference>
<dbReference type="InterPro" id="IPR020095">
    <property type="entry name" value="PsdUridine_synth_TruA_C"/>
</dbReference>
<dbReference type="SUPFAM" id="SSF55120">
    <property type="entry name" value="Pseudouridine synthase"/>
    <property type="match status" value="1"/>
</dbReference>
<dbReference type="PANTHER" id="PTHR11142">
    <property type="entry name" value="PSEUDOURIDYLATE SYNTHASE"/>
    <property type="match status" value="1"/>
</dbReference>
<comment type="catalytic activity">
    <reaction evidence="4 7">
        <text>uridine(38/39/40) in tRNA = pseudouridine(38/39/40) in tRNA</text>
        <dbReference type="Rhea" id="RHEA:22376"/>
        <dbReference type="Rhea" id="RHEA-COMP:10085"/>
        <dbReference type="Rhea" id="RHEA-COMP:10087"/>
        <dbReference type="ChEBI" id="CHEBI:65314"/>
        <dbReference type="ChEBI" id="CHEBI:65315"/>
        <dbReference type="EC" id="5.4.99.12"/>
    </reaction>
</comment>
<evidence type="ECO:0000256" key="5">
    <source>
        <dbReference type="PIRSR" id="PIRSR001430-1"/>
    </source>
</evidence>
<sequence>METQRIKLRLAYDGTNFRGWATQPGLRTVQGELEAALALIFQQEIPLTVAGRTDAGVHAQEQVAHCDIPTNGAGAPDKLQNLPGRLEKILKMRAHQANQPAGDIVIYQAEPVDPRFDARFSARSRSYSYQLVDLRERRTPFQRAGVTWLEGDQELDISAMQEAAVDLLGEHDFLGYCKPREGASTVRTLIVLDVIRHDSGVVEFKVQADAFCHSMVRSLVGALIRVGQGKEPVTYPRTILAQASRDEAAPIAPPEGLRLARIYYPETPEEWAEQAQRSRVYRG</sequence>
<dbReference type="EMBL" id="MQSV01000001">
    <property type="protein sequence ID" value="OKL49740.1"/>
    <property type="molecule type" value="Genomic_DNA"/>
</dbReference>
<keyword evidence="3 4" id="KW-0413">Isomerase</keyword>
<proteinExistence type="inferred from homology"/>
<feature type="binding site" evidence="4 6">
    <location>
        <position position="127"/>
    </location>
    <ligand>
        <name>substrate</name>
    </ligand>
</feature>
<dbReference type="Proteomes" id="UP000186785">
    <property type="component" value="Unassembled WGS sequence"/>
</dbReference>
<evidence type="ECO:0000313" key="9">
    <source>
        <dbReference type="EMBL" id="OKL49740.1"/>
    </source>
</evidence>
<dbReference type="PIRSF" id="PIRSF001430">
    <property type="entry name" value="tRNA_psdUrid_synth"/>
    <property type="match status" value="1"/>
</dbReference>
<evidence type="ECO:0000256" key="1">
    <source>
        <dbReference type="ARBA" id="ARBA00009375"/>
    </source>
</evidence>
<dbReference type="GO" id="GO:0031119">
    <property type="term" value="P:tRNA pseudouridine synthesis"/>
    <property type="evidence" value="ECO:0007669"/>
    <property type="project" value="UniProtKB-UniRule"/>
</dbReference>
<comment type="caution">
    <text evidence="9">The sequence shown here is derived from an EMBL/GenBank/DDBJ whole genome shotgun (WGS) entry which is preliminary data.</text>
</comment>
<dbReference type="CDD" id="cd02570">
    <property type="entry name" value="PseudoU_synth_EcTruA"/>
    <property type="match status" value="1"/>
</dbReference>
<comment type="subunit">
    <text evidence="4">Homodimer.</text>
</comment>
<dbReference type="InterPro" id="IPR001406">
    <property type="entry name" value="PsdUridine_synth_TruA"/>
</dbReference>
<organism evidence="9 10">
    <name type="scientific">Boudabousia liubingyangii</name>
    <dbReference type="NCBI Taxonomy" id="1921764"/>
    <lineage>
        <taxon>Bacteria</taxon>
        <taxon>Bacillati</taxon>
        <taxon>Actinomycetota</taxon>
        <taxon>Actinomycetes</taxon>
        <taxon>Actinomycetales</taxon>
        <taxon>Actinomycetaceae</taxon>
        <taxon>Boudabousia</taxon>
    </lineage>
</organism>